<keyword evidence="5 7" id="KW-1133">Transmembrane helix</keyword>
<dbReference type="InterPro" id="IPR013525">
    <property type="entry name" value="ABC2_TM"/>
</dbReference>
<evidence type="ECO:0000256" key="5">
    <source>
        <dbReference type="ARBA" id="ARBA00022989"/>
    </source>
</evidence>
<dbReference type="InterPro" id="IPR027417">
    <property type="entry name" value="P-loop_NTPase"/>
</dbReference>
<keyword evidence="3" id="KW-0547">Nucleotide-binding</keyword>
<evidence type="ECO:0000313" key="9">
    <source>
        <dbReference type="Proteomes" id="UP001652625"/>
    </source>
</evidence>
<feature type="domain" description="ABC transporter" evidence="8">
    <location>
        <begin position="1386"/>
        <end position="1621"/>
    </location>
</feature>
<dbReference type="InterPro" id="IPR026082">
    <property type="entry name" value="ABCA"/>
</dbReference>
<feature type="transmembrane region" description="Helical" evidence="7">
    <location>
        <begin position="329"/>
        <end position="353"/>
    </location>
</feature>
<feature type="transmembrane region" description="Helical" evidence="7">
    <location>
        <begin position="918"/>
        <end position="938"/>
    </location>
</feature>
<feature type="transmembrane region" description="Helical" evidence="7">
    <location>
        <begin position="1199"/>
        <end position="1219"/>
    </location>
</feature>
<evidence type="ECO:0000259" key="8">
    <source>
        <dbReference type="PROSITE" id="PS50893"/>
    </source>
</evidence>
<dbReference type="PROSITE" id="PS00211">
    <property type="entry name" value="ABC_TRANSPORTER_1"/>
    <property type="match status" value="1"/>
</dbReference>
<dbReference type="PANTHER" id="PTHR19229">
    <property type="entry name" value="ATP-BINDING CASSETTE TRANSPORTER SUBFAMILY A ABCA"/>
    <property type="match status" value="1"/>
</dbReference>
<dbReference type="SMART" id="SM00382">
    <property type="entry name" value="AAA"/>
    <property type="match status" value="2"/>
</dbReference>
<dbReference type="CDD" id="cd03263">
    <property type="entry name" value="ABC_subfamily_A"/>
    <property type="match status" value="2"/>
</dbReference>
<protein>
    <submittedName>
        <fullName evidence="10">Phospholipid-transporting ATPase ABCA3 isoform X2</fullName>
    </submittedName>
</protein>
<dbReference type="Pfam" id="PF12698">
    <property type="entry name" value="ABC2_membrane_3"/>
    <property type="match status" value="2"/>
</dbReference>
<feature type="transmembrane region" description="Helical" evidence="7">
    <location>
        <begin position="288"/>
        <end position="317"/>
    </location>
</feature>
<feature type="transmembrane region" description="Helical" evidence="7">
    <location>
        <begin position="1315"/>
        <end position="1338"/>
    </location>
</feature>
<evidence type="ECO:0000256" key="4">
    <source>
        <dbReference type="ARBA" id="ARBA00022840"/>
    </source>
</evidence>
<feature type="transmembrane region" description="Helical" evidence="7">
    <location>
        <begin position="237"/>
        <end position="262"/>
    </location>
</feature>
<accession>A0ABM4BTN2</accession>
<dbReference type="InterPro" id="IPR017871">
    <property type="entry name" value="ABC_transporter-like_CS"/>
</dbReference>
<sequence>MKWFKDFKLLSWKNFLLQKRRPVSTFFEIFLPLFFMIILLVLRVTVIKQTQGDEYRWDAFSITNQIPVNSPSDGRWKIAYAPNNTLYFSIMSNLMSYLDADIAPFQTEKDLVDVVVIDLEKEVSNQTYLCGIVFDGTYNEKEIKYRLRFPSDLRKQSNPQAINPQTWFTDFVFPTTFQGLGPRTKDSRYGGPPDYFNVGFLSVQRALDLAIIKNQNKSFDIQNLSISMQRFPYPKKLLDPFIGVIQTVLPLLLMLSLVYTALSNVKNVVFEKEHKLKESMKMMGLRNWIHWLAWFTKCFIFLLIPMILISIVMCVDFGSGKMLTKSNGVIIFIFLVLYSISSIMFCFLVSTFFSKANTAAAAGGILWFLSYVPYSFLAKSYDSLSTKIKILSCLDFQIAMSLGSNLIGQFEGQGSGLQWDNINEGVTIDTTFSFLQVLLMFLVDIVLYGLLTWYIEAVFPGEYGIPQKWNFFLTKSYWFGYQYDGRLCTVGANLNPSSRRCGFQLLDFNPIKHSNEFIERYPEGLNPGISIRNLSKVFKTENGTKVAVDDLSLNLYDGEITAFLGHNGAGKTTTISMLTGLIPPTSGTAIINNYNILKDIGSVRKSLGICPQHNVLFDHLTVEEHLWFFTSLKGVDDKNLITEEVNRMIDLVGLADKRKSKPNSLSGGMKRKLSVGIALVGNSKIVILDEPTSGMDVSARRFTWNLLQKERKGRTILLTTHYMDEADVLGDRIAIMADGKLQCYGSSLFLKKKYGVGYHMVMVKNTKCKVDQMTKLVTKHIPTASLENDDGMELSYILPSEYVSVFESLFSEIENQREKLGISSYGASITTLEEVFLKVCENAEEMQNGDQNIIKEIGSNSSLPDILPDVLPSSKPLSMQLLDPPSLLSQKNTGWTLSFQQWYAMFLKRFLQSKRYKAALISQLIMPGLFVMLALLIVKAMPKAEDAPPRLLDLNMFGSSNVVLRGNSSSVFDASIYESFIKSKNSILKQADKNVVDYLLMLETRGLGEFNLKYLIGLELNYTIKEATMWFNNEAYHAAPVSLNAFTNSLLRMYKPECSISSTNDPLPKTVKQSISDLSINPNGFQIGFMLVFAMAFLASSFIVFLVQEKASGSKHVQFVSGINPFSYWSSAYIWDLINFSLPVILIVIIFEIFQQEAFIGDRLGYAVLLLVFYGMAVIPFMYLFSFLFVVASTGFTRMTILNVITGLATLLVIFILNLTSSDLQDVTNVLKWIFLLLPNYCLGQGIIDIFNNFQYINIFDKSLQMCIDNLSKQSLPSTVIKELCMNITQGIFTNQSITFQTNYLSWYNPGIGRYLVFMTLQAMVFFSLVLFIEYNILKKFVFIIKSLVFNRNQVKHLVKPGLQLDDDVVNEQMRINQGDTSNCVLKLNGLTKVYGSKFGEEFLAVDNISLGIQYGECFGLIGQNGAGKTTTFKMLTGDETITSGMAFIDKFNVATEMAQVRQKMGYCPQFDSLNDLMTGREHLEMYCRLRGVPEKNIPYLVNFLAKSLSFDQHIDKVTKAYSGGNKRKLCTAIALAGDPPLIFLDEPSSGMDPTARRMLWNSLFRVLKSGKSIVITSHLMEECEALCSRLAIMVNGQFKCIGSPQHLKNKFGEGYTLIARVGGLQPETATLKHFIEATFPGSLLKDEHQGYLHYQIKNKNISWANVFGLMENAKVRFNIEDYSVSQTTLEQIFLNFTRSQRAEDE</sequence>
<dbReference type="PROSITE" id="PS50893">
    <property type="entry name" value="ABC_TRANSPORTER_2"/>
    <property type="match status" value="2"/>
</dbReference>
<name>A0ABM4BTN2_HYDVU</name>
<evidence type="ECO:0000313" key="10">
    <source>
        <dbReference type="RefSeq" id="XP_065652510.1"/>
    </source>
</evidence>
<evidence type="ECO:0000256" key="6">
    <source>
        <dbReference type="ARBA" id="ARBA00023136"/>
    </source>
</evidence>
<feature type="transmembrane region" description="Helical" evidence="7">
    <location>
        <begin position="1128"/>
        <end position="1154"/>
    </location>
</feature>
<dbReference type="RefSeq" id="XP_065652510.1">
    <property type="nucleotide sequence ID" value="XM_065796438.1"/>
</dbReference>
<dbReference type="Pfam" id="PF00005">
    <property type="entry name" value="ABC_tran"/>
    <property type="match status" value="2"/>
</dbReference>
<dbReference type="InterPro" id="IPR056264">
    <property type="entry name" value="R2_ABCA1-4-like"/>
</dbReference>
<evidence type="ECO:0000256" key="2">
    <source>
        <dbReference type="ARBA" id="ARBA00022692"/>
    </source>
</evidence>
<keyword evidence="6 7" id="KW-0472">Membrane</keyword>
<reference evidence="10" key="1">
    <citation type="submission" date="2025-08" db="UniProtKB">
        <authorList>
            <consortium name="RefSeq"/>
        </authorList>
    </citation>
    <scope>IDENTIFICATION</scope>
</reference>
<dbReference type="PANTHER" id="PTHR19229:SF250">
    <property type="entry name" value="ABC TRANSPORTER DOMAIN-CONTAINING PROTEIN-RELATED"/>
    <property type="match status" value="1"/>
</dbReference>
<gene>
    <name evidence="10" type="primary">LOC100205961</name>
</gene>
<dbReference type="InterPro" id="IPR003593">
    <property type="entry name" value="AAA+_ATPase"/>
</dbReference>
<feature type="transmembrane region" description="Helical" evidence="7">
    <location>
        <begin position="1166"/>
        <end position="1192"/>
    </location>
</feature>
<feature type="transmembrane region" description="Helical" evidence="7">
    <location>
        <begin position="26"/>
        <end position="46"/>
    </location>
</feature>
<dbReference type="InterPro" id="IPR003439">
    <property type="entry name" value="ABC_transporter-like_ATP-bd"/>
</dbReference>
<feature type="domain" description="ABC transporter" evidence="8">
    <location>
        <begin position="529"/>
        <end position="763"/>
    </location>
</feature>
<feature type="transmembrane region" description="Helical" evidence="7">
    <location>
        <begin position="1087"/>
        <end position="1107"/>
    </location>
</feature>
<keyword evidence="4" id="KW-0067">ATP-binding</keyword>
<keyword evidence="9" id="KW-1185">Reference proteome</keyword>
<organism evidence="9 10">
    <name type="scientific">Hydra vulgaris</name>
    <name type="common">Hydra</name>
    <name type="synonym">Hydra attenuata</name>
    <dbReference type="NCBI Taxonomy" id="6087"/>
    <lineage>
        <taxon>Eukaryota</taxon>
        <taxon>Metazoa</taxon>
        <taxon>Cnidaria</taxon>
        <taxon>Hydrozoa</taxon>
        <taxon>Hydroidolina</taxon>
        <taxon>Anthoathecata</taxon>
        <taxon>Aplanulata</taxon>
        <taxon>Hydridae</taxon>
        <taxon>Hydra</taxon>
    </lineage>
</organism>
<evidence type="ECO:0000256" key="1">
    <source>
        <dbReference type="ARBA" id="ARBA00004141"/>
    </source>
</evidence>
<dbReference type="Gene3D" id="3.40.50.300">
    <property type="entry name" value="P-loop containing nucleotide triphosphate hydrolases"/>
    <property type="match status" value="2"/>
</dbReference>
<dbReference type="Pfam" id="PF23321">
    <property type="entry name" value="R1_ABCA1"/>
    <property type="match status" value="1"/>
</dbReference>
<proteinExistence type="predicted"/>
<dbReference type="GeneID" id="100205961"/>
<feature type="transmembrane region" description="Helical" evidence="7">
    <location>
        <begin position="359"/>
        <end position="378"/>
    </location>
</feature>
<evidence type="ECO:0000256" key="7">
    <source>
        <dbReference type="SAM" id="Phobius"/>
    </source>
</evidence>
<keyword evidence="2 7" id="KW-0812">Transmembrane</keyword>
<dbReference type="Proteomes" id="UP001652625">
    <property type="component" value="Chromosome 04"/>
</dbReference>
<comment type="subcellular location">
    <subcellularLocation>
        <location evidence="1">Membrane</location>
        <topology evidence="1">Multi-pass membrane protein</topology>
    </subcellularLocation>
</comment>
<feature type="transmembrane region" description="Helical" evidence="7">
    <location>
        <begin position="430"/>
        <end position="451"/>
    </location>
</feature>
<dbReference type="SUPFAM" id="SSF52540">
    <property type="entry name" value="P-loop containing nucleoside triphosphate hydrolases"/>
    <property type="match status" value="2"/>
</dbReference>
<evidence type="ECO:0000256" key="3">
    <source>
        <dbReference type="ARBA" id="ARBA00022741"/>
    </source>
</evidence>